<proteinExistence type="predicted"/>
<sequence length="70" mass="7705">NILVVVVVSYSTCSSPHLDQDQVQDSAHPQKTIGERFMVKEESAASVGSRPWTPEGRSLTLSIAFMLSWV</sequence>
<name>A0A4Y2MY80_ARAVE</name>
<organism evidence="1 2">
    <name type="scientific">Araneus ventricosus</name>
    <name type="common">Orbweaver spider</name>
    <name type="synonym">Epeira ventricosa</name>
    <dbReference type="NCBI Taxonomy" id="182803"/>
    <lineage>
        <taxon>Eukaryota</taxon>
        <taxon>Metazoa</taxon>
        <taxon>Ecdysozoa</taxon>
        <taxon>Arthropoda</taxon>
        <taxon>Chelicerata</taxon>
        <taxon>Arachnida</taxon>
        <taxon>Araneae</taxon>
        <taxon>Araneomorphae</taxon>
        <taxon>Entelegynae</taxon>
        <taxon>Araneoidea</taxon>
        <taxon>Araneidae</taxon>
        <taxon>Araneus</taxon>
    </lineage>
</organism>
<keyword evidence="2" id="KW-1185">Reference proteome</keyword>
<comment type="caution">
    <text evidence="1">The sequence shown here is derived from an EMBL/GenBank/DDBJ whole genome shotgun (WGS) entry which is preliminary data.</text>
</comment>
<reference evidence="1 2" key="1">
    <citation type="journal article" date="2019" name="Sci. Rep.">
        <title>Orb-weaving spider Araneus ventricosus genome elucidates the spidroin gene catalogue.</title>
        <authorList>
            <person name="Kono N."/>
            <person name="Nakamura H."/>
            <person name="Ohtoshi R."/>
            <person name="Moran D.A.P."/>
            <person name="Shinohara A."/>
            <person name="Yoshida Y."/>
            <person name="Fujiwara M."/>
            <person name="Mori M."/>
            <person name="Tomita M."/>
            <person name="Arakawa K."/>
        </authorList>
    </citation>
    <scope>NUCLEOTIDE SEQUENCE [LARGE SCALE GENOMIC DNA]</scope>
</reference>
<protein>
    <submittedName>
        <fullName evidence="1">Uncharacterized protein</fullName>
    </submittedName>
</protein>
<dbReference type="AlphaFoldDB" id="A0A4Y2MY80"/>
<evidence type="ECO:0000313" key="2">
    <source>
        <dbReference type="Proteomes" id="UP000499080"/>
    </source>
</evidence>
<evidence type="ECO:0000313" key="1">
    <source>
        <dbReference type="EMBL" id="GBN31310.1"/>
    </source>
</evidence>
<accession>A0A4Y2MY80</accession>
<gene>
    <name evidence="1" type="ORF">AVEN_267069_1</name>
</gene>
<dbReference type="Proteomes" id="UP000499080">
    <property type="component" value="Unassembled WGS sequence"/>
</dbReference>
<dbReference type="EMBL" id="BGPR01008065">
    <property type="protein sequence ID" value="GBN31310.1"/>
    <property type="molecule type" value="Genomic_DNA"/>
</dbReference>
<feature type="non-terminal residue" evidence="1">
    <location>
        <position position="1"/>
    </location>
</feature>